<evidence type="ECO:0000256" key="2">
    <source>
        <dbReference type="ARBA" id="ARBA00022679"/>
    </source>
</evidence>
<sequence>MLISYSRRFLFIHNDKAAGSSVMKALEPHAEPTYRQRWRRKLAWLGPLNRLGGLYRQLDFPVHAPAAQVRQCLPPAVYDGLFKFMFVRNPWDRLVSRYAYLQQTAGHHRHRFVKRLPDFAAYVAWELGRGPALQADLCCDGQGRLIVDFIGRYETLAADFATICDKLGIAESLPHANGSRHRDYREFYTPALRGQVARGYARDIELFGYTFDVRSEQAAA</sequence>
<dbReference type="InterPro" id="IPR005331">
    <property type="entry name" value="Sulfotransferase"/>
</dbReference>
<dbReference type="Gene3D" id="3.40.50.300">
    <property type="entry name" value="P-loop containing nucleotide triphosphate hydrolases"/>
    <property type="match status" value="1"/>
</dbReference>
<dbReference type="SUPFAM" id="SSF52540">
    <property type="entry name" value="P-loop containing nucleoside triphosphate hydrolases"/>
    <property type="match status" value="1"/>
</dbReference>
<evidence type="ECO:0000256" key="4">
    <source>
        <dbReference type="ARBA" id="ARBA00022989"/>
    </source>
</evidence>
<keyword evidence="2 8" id="KW-0808">Transferase</keyword>
<keyword evidence="5" id="KW-0333">Golgi apparatus</keyword>
<evidence type="ECO:0000256" key="1">
    <source>
        <dbReference type="ARBA" id="ARBA00004323"/>
    </source>
</evidence>
<keyword evidence="7" id="KW-0325">Glycoprotein</keyword>
<keyword evidence="4" id="KW-1133">Transmembrane helix</keyword>
<dbReference type="AlphaFoldDB" id="A0A7C2K1H2"/>
<evidence type="ECO:0000256" key="7">
    <source>
        <dbReference type="ARBA" id="ARBA00023180"/>
    </source>
</evidence>
<comment type="caution">
    <text evidence="8">The sequence shown here is derived from an EMBL/GenBank/DDBJ whole genome shotgun (WGS) entry which is preliminary data.</text>
</comment>
<keyword evidence="6" id="KW-0472">Membrane</keyword>
<name>A0A7C2K1H2_9PLAN</name>
<evidence type="ECO:0000313" key="8">
    <source>
        <dbReference type="EMBL" id="HEN15967.1"/>
    </source>
</evidence>
<organism evidence="8">
    <name type="scientific">Schlesneria paludicola</name>
    <dbReference type="NCBI Taxonomy" id="360056"/>
    <lineage>
        <taxon>Bacteria</taxon>
        <taxon>Pseudomonadati</taxon>
        <taxon>Planctomycetota</taxon>
        <taxon>Planctomycetia</taxon>
        <taxon>Planctomycetales</taxon>
        <taxon>Planctomycetaceae</taxon>
        <taxon>Schlesneria</taxon>
    </lineage>
</organism>
<dbReference type="EMBL" id="DSOK01000304">
    <property type="protein sequence ID" value="HEN15967.1"/>
    <property type="molecule type" value="Genomic_DNA"/>
</dbReference>
<dbReference type="InterPro" id="IPR018011">
    <property type="entry name" value="Carb_sulfotrans_8-10"/>
</dbReference>
<reference evidence="8" key="1">
    <citation type="journal article" date="2020" name="mSystems">
        <title>Genome- and Community-Level Interaction Insights into Carbon Utilization and Element Cycling Functions of Hydrothermarchaeota in Hydrothermal Sediment.</title>
        <authorList>
            <person name="Zhou Z."/>
            <person name="Liu Y."/>
            <person name="Xu W."/>
            <person name="Pan J."/>
            <person name="Luo Z.H."/>
            <person name="Li M."/>
        </authorList>
    </citation>
    <scope>NUCLEOTIDE SEQUENCE [LARGE SCALE GENOMIC DNA]</scope>
    <source>
        <strain evidence="8">SpSt-339</strain>
    </source>
</reference>
<proteinExistence type="predicted"/>
<comment type="subcellular location">
    <subcellularLocation>
        <location evidence="1">Golgi apparatus membrane</location>
        <topology evidence="1">Single-pass type II membrane protein</topology>
    </subcellularLocation>
</comment>
<dbReference type="GO" id="GO:0016020">
    <property type="term" value="C:membrane"/>
    <property type="evidence" value="ECO:0007669"/>
    <property type="project" value="InterPro"/>
</dbReference>
<dbReference type="Pfam" id="PF03567">
    <property type="entry name" value="Sulfotransfer_2"/>
    <property type="match status" value="1"/>
</dbReference>
<protein>
    <submittedName>
        <fullName evidence="8">Sulfotransferase</fullName>
    </submittedName>
</protein>
<accession>A0A7C2K1H2</accession>
<dbReference type="GO" id="GO:0016051">
    <property type="term" value="P:carbohydrate biosynthetic process"/>
    <property type="evidence" value="ECO:0007669"/>
    <property type="project" value="InterPro"/>
</dbReference>
<evidence type="ECO:0000256" key="6">
    <source>
        <dbReference type="ARBA" id="ARBA00023136"/>
    </source>
</evidence>
<evidence type="ECO:0000256" key="3">
    <source>
        <dbReference type="ARBA" id="ARBA00022692"/>
    </source>
</evidence>
<dbReference type="InterPro" id="IPR027417">
    <property type="entry name" value="P-loop_NTPase"/>
</dbReference>
<keyword evidence="3" id="KW-0812">Transmembrane</keyword>
<dbReference type="PANTHER" id="PTHR12137">
    <property type="entry name" value="CARBOHYDRATE SULFOTRANSFERASE"/>
    <property type="match status" value="1"/>
</dbReference>
<dbReference type="GO" id="GO:0008146">
    <property type="term" value="F:sulfotransferase activity"/>
    <property type="evidence" value="ECO:0007669"/>
    <property type="project" value="InterPro"/>
</dbReference>
<gene>
    <name evidence="8" type="ORF">ENQ76_10930</name>
</gene>
<evidence type="ECO:0000256" key="5">
    <source>
        <dbReference type="ARBA" id="ARBA00023034"/>
    </source>
</evidence>
<dbReference type="PANTHER" id="PTHR12137:SF54">
    <property type="entry name" value="CARBOHYDRATE SULFOTRANSFERASE"/>
    <property type="match status" value="1"/>
</dbReference>